<dbReference type="Proteomes" id="UP000758603">
    <property type="component" value="Unassembled WGS sequence"/>
</dbReference>
<keyword evidence="2" id="KW-0285">Flavoprotein</keyword>
<dbReference type="RefSeq" id="XP_045963181.1">
    <property type="nucleotide sequence ID" value="XM_046101181.1"/>
</dbReference>
<evidence type="ECO:0000313" key="7">
    <source>
        <dbReference type="EMBL" id="KAH6659050.1"/>
    </source>
</evidence>
<evidence type="ECO:0000256" key="1">
    <source>
        <dbReference type="ARBA" id="ARBA00005466"/>
    </source>
</evidence>
<name>A0A9P8UVE9_9PEZI</name>
<dbReference type="GO" id="GO:0071949">
    <property type="term" value="F:FAD binding"/>
    <property type="evidence" value="ECO:0007669"/>
    <property type="project" value="InterPro"/>
</dbReference>
<dbReference type="InterPro" id="IPR016169">
    <property type="entry name" value="FAD-bd_PCMH_sub2"/>
</dbReference>
<comment type="caution">
    <text evidence="7">The sequence shown here is derived from an EMBL/GenBank/DDBJ whole genome shotgun (WGS) entry which is preliminary data.</text>
</comment>
<dbReference type="AlphaFoldDB" id="A0A9P8UVE9"/>
<dbReference type="InterPro" id="IPR050416">
    <property type="entry name" value="FAD-linked_Oxidoreductase"/>
</dbReference>
<dbReference type="InterPro" id="IPR006094">
    <property type="entry name" value="Oxid_FAD_bind_N"/>
</dbReference>
<dbReference type="Pfam" id="PF08031">
    <property type="entry name" value="BBE"/>
    <property type="match status" value="1"/>
</dbReference>
<keyword evidence="5" id="KW-0732">Signal</keyword>
<evidence type="ECO:0000256" key="3">
    <source>
        <dbReference type="ARBA" id="ARBA00022827"/>
    </source>
</evidence>
<dbReference type="EMBL" id="JAGPXC010000001">
    <property type="protein sequence ID" value="KAH6659050.1"/>
    <property type="molecule type" value="Genomic_DNA"/>
</dbReference>
<keyword evidence="8" id="KW-1185">Reference proteome</keyword>
<proteinExistence type="inferred from homology"/>
<evidence type="ECO:0000259" key="6">
    <source>
        <dbReference type="PROSITE" id="PS51387"/>
    </source>
</evidence>
<dbReference type="Gene3D" id="3.30.465.10">
    <property type="match status" value="1"/>
</dbReference>
<accession>A0A9P8UVE9</accession>
<dbReference type="Pfam" id="PF01565">
    <property type="entry name" value="FAD_binding_4"/>
    <property type="match status" value="1"/>
</dbReference>
<dbReference type="GO" id="GO:0016491">
    <property type="term" value="F:oxidoreductase activity"/>
    <property type="evidence" value="ECO:0007669"/>
    <property type="project" value="UniProtKB-KW"/>
</dbReference>
<protein>
    <recommendedName>
        <fullName evidence="6">FAD-binding PCMH-type domain-containing protein</fullName>
    </recommendedName>
</protein>
<evidence type="ECO:0000313" key="8">
    <source>
        <dbReference type="Proteomes" id="UP000758603"/>
    </source>
</evidence>
<organism evidence="7 8">
    <name type="scientific">Truncatella angustata</name>
    <dbReference type="NCBI Taxonomy" id="152316"/>
    <lineage>
        <taxon>Eukaryota</taxon>
        <taxon>Fungi</taxon>
        <taxon>Dikarya</taxon>
        <taxon>Ascomycota</taxon>
        <taxon>Pezizomycotina</taxon>
        <taxon>Sordariomycetes</taxon>
        <taxon>Xylariomycetidae</taxon>
        <taxon>Amphisphaeriales</taxon>
        <taxon>Sporocadaceae</taxon>
        <taxon>Truncatella</taxon>
    </lineage>
</organism>
<sequence length="487" mass="51753">MANVMNTAGTCCLILSTLLEGKVSFPGSAAYTASLGSYFSLQQADVLPKCIVAPDTTDDVSTALRVLANATTTAPECLFAIRSGGHSSYAGASNIQSGVTIDLRGLDSIETSSDNSSVSVGSGATWGAIYSQLDHSSLSVAGGRSAGVGVGGLVIGGGISYLGPRYGWTCDTATSFEVVLANGSVITADETQHQDLLWALRGGTNNFGVVTKINLRTFEQAEIWGGVVYHVIDMEDEEIIALSEFSASDTYDKYSSLITTFGYSGAQGMSAIVNNMEYTKAVVNPPVFQSLSNLSSIYNTMRLTNMTDLSIETQSLQEDGLRQASATLTIEPTVEAINASVQAWNTSVPSVQDVPGVIWSLVLEPLPPTFYAQHNPNDNALGLSKRHGKSLLVVQLSMTWLNAEDDDRLAAAAKALIGDIAQRVGKLGALDPFLYLNYAAPWQQPIASYGADNVNKLIKIQKRYDPGNIFTHRVPGGFKLPRTPQPA</sequence>
<keyword evidence="3" id="KW-0274">FAD</keyword>
<evidence type="ECO:0000256" key="4">
    <source>
        <dbReference type="ARBA" id="ARBA00023002"/>
    </source>
</evidence>
<dbReference type="SUPFAM" id="SSF56176">
    <property type="entry name" value="FAD-binding/transporter-associated domain-like"/>
    <property type="match status" value="1"/>
</dbReference>
<dbReference type="PANTHER" id="PTHR42973">
    <property type="entry name" value="BINDING OXIDOREDUCTASE, PUTATIVE (AFU_ORTHOLOGUE AFUA_1G17690)-RELATED"/>
    <property type="match status" value="1"/>
</dbReference>
<dbReference type="GeneID" id="70130073"/>
<gene>
    <name evidence="7" type="ORF">BKA67DRAFT_543391</name>
</gene>
<evidence type="ECO:0000256" key="2">
    <source>
        <dbReference type="ARBA" id="ARBA00022630"/>
    </source>
</evidence>
<dbReference type="InterPro" id="IPR036318">
    <property type="entry name" value="FAD-bd_PCMH-like_sf"/>
</dbReference>
<dbReference type="InterPro" id="IPR012951">
    <property type="entry name" value="BBE"/>
</dbReference>
<feature type="chain" id="PRO_5040107791" description="FAD-binding PCMH-type domain-containing protein" evidence="5">
    <location>
        <begin position="22"/>
        <end position="487"/>
    </location>
</feature>
<dbReference type="PROSITE" id="PS51387">
    <property type="entry name" value="FAD_PCMH"/>
    <property type="match status" value="1"/>
</dbReference>
<keyword evidence="4" id="KW-0560">Oxidoreductase</keyword>
<dbReference type="PANTHER" id="PTHR42973:SF22">
    <property type="entry name" value="FAD-BINDING PCMH-TYPE DOMAIN-CONTAINING PROTEIN-RELATED"/>
    <property type="match status" value="1"/>
</dbReference>
<dbReference type="InterPro" id="IPR016166">
    <property type="entry name" value="FAD-bd_PCMH"/>
</dbReference>
<feature type="signal peptide" evidence="5">
    <location>
        <begin position="1"/>
        <end position="21"/>
    </location>
</feature>
<comment type="similarity">
    <text evidence="1">Belongs to the oxygen-dependent FAD-linked oxidoreductase family.</text>
</comment>
<reference evidence="7" key="1">
    <citation type="journal article" date="2021" name="Nat. Commun.">
        <title>Genetic determinants of endophytism in the Arabidopsis root mycobiome.</title>
        <authorList>
            <person name="Mesny F."/>
            <person name="Miyauchi S."/>
            <person name="Thiergart T."/>
            <person name="Pickel B."/>
            <person name="Atanasova L."/>
            <person name="Karlsson M."/>
            <person name="Huettel B."/>
            <person name="Barry K.W."/>
            <person name="Haridas S."/>
            <person name="Chen C."/>
            <person name="Bauer D."/>
            <person name="Andreopoulos W."/>
            <person name="Pangilinan J."/>
            <person name="LaButti K."/>
            <person name="Riley R."/>
            <person name="Lipzen A."/>
            <person name="Clum A."/>
            <person name="Drula E."/>
            <person name="Henrissat B."/>
            <person name="Kohler A."/>
            <person name="Grigoriev I.V."/>
            <person name="Martin F.M."/>
            <person name="Hacquard S."/>
        </authorList>
    </citation>
    <scope>NUCLEOTIDE SEQUENCE</scope>
    <source>
        <strain evidence="7">MPI-SDFR-AT-0073</strain>
    </source>
</reference>
<dbReference type="OrthoDB" id="2151789at2759"/>
<evidence type="ECO:0000256" key="5">
    <source>
        <dbReference type="SAM" id="SignalP"/>
    </source>
</evidence>
<feature type="domain" description="FAD-binding PCMH-type" evidence="6">
    <location>
        <begin position="44"/>
        <end position="220"/>
    </location>
</feature>